<feature type="transmembrane region" description="Helical" evidence="7">
    <location>
        <begin position="87"/>
        <end position="109"/>
    </location>
</feature>
<evidence type="ECO:0000256" key="2">
    <source>
        <dbReference type="ARBA" id="ARBA00022692"/>
    </source>
</evidence>
<feature type="transmembrane region" description="Helical" evidence="7">
    <location>
        <begin position="6"/>
        <end position="27"/>
    </location>
</feature>
<dbReference type="EMBL" id="JBBWRZ010000006">
    <property type="protein sequence ID" value="KAK8233633.1"/>
    <property type="molecule type" value="Genomic_DNA"/>
</dbReference>
<dbReference type="InterPro" id="IPR052337">
    <property type="entry name" value="SAT4-like"/>
</dbReference>
<feature type="domain" description="Rhodopsin" evidence="8">
    <location>
        <begin position="25"/>
        <end position="264"/>
    </location>
</feature>
<evidence type="ECO:0000256" key="1">
    <source>
        <dbReference type="ARBA" id="ARBA00004141"/>
    </source>
</evidence>
<keyword evidence="4 7" id="KW-0472">Membrane</keyword>
<comment type="caution">
    <text evidence="9">The sequence shown here is derived from an EMBL/GenBank/DDBJ whole genome shotgun (WGS) entry which is preliminary data.</text>
</comment>
<evidence type="ECO:0000256" key="6">
    <source>
        <dbReference type="SAM" id="MobiDB-lite"/>
    </source>
</evidence>
<dbReference type="Proteomes" id="UP001492380">
    <property type="component" value="Unassembled WGS sequence"/>
</dbReference>
<gene>
    <name evidence="9" type="ORF">HDK90DRAFT_272282</name>
</gene>
<evidence type="ECO:0000256" key="7">
    <source>
        <dbReference type="SAM" id="Phobius"/>
    </source>
</evidence>
<feature type="compositionally biased region" description="Low complexity" evidence="6">
    <location>
        <begin position="285"/>
        <end position="303"/>
    </location>
</feature>
<proteinExistence type="inferred from homology"/>
<comment type="subcellular location">
    <subcellularLocation>
        <location evidence="1">Membrane</location>
        <topology evidence="1">Multi-pass membrane protein</topology>
    </subcellularLocation>
</comment>
<evidence type="ECO:0000256" key="3">
    <source>
        <dbReference type="ARBA" id="ARBA00022989"/>
    </source>
</evidence>
<evidence type="ECO:0000259" key="8">
    <source>
        <dbReference type="Pfam" id="PF20684"/>
    </source>
</evidence>
<dbReference type="PANTHER" id="PTHR33048:SF114">
    <property type="entry name" value="MEMBRANE PROTEIN PTH11-LIKE, PUTATIVE (AFU_ORTHOLOGUE AFUA_7G06620)-RELATED"/>
    <property type="match status" value="1"/>
</dbReference>
<evidence type="ECO:0000313" key="10">
    <source>
        <dbReference type="Proteomes" id="UP001492380"/>
    </source>
</evidence>
<comment type="similarity">
    <text evidence="5">Belongs to the SAT4 family.</text>
</comment>
<reference evidence="9 10" key="1">
    <citation type="submission" date="2024-04" db="EMBL/GenBank/DDBJ databases">
        <title>Phyllosticta paracitricarpa is synonymous to the EU quarantine fungus P. citricarpa based on phylogenomic analyses.</title>
        <authorList>
            <consortium name="Lawrence Berkeley National Laboratory"/>
            <person name="Van Ingen-Buijs V.A."/>
            <person name="Van Westerhoven A.C."/>
            <person name="Haridas S."/>
            <person name="Skiadas P."/>
            <person name="Martin F."/>
            <person name="Groenewald J.Z."/>
            <person name="Crous P.W."/>
            <person name="Seidl M.F."/>
        </authorList>
    </citation>
    <scope>NUCLEOTIDE SEQUENCE [LARGE SCALE GENOMIC DNA]</scope>
    <source>
        <strain evidence="9 10">CBS 123374</strain>
    </source>
</reference>
<evidence type="ECO:0000313" key="9">
    <source>
        <dbReference type="EMBL" id="KAK8233633.1"/>
    </source>
</evidence>
<feature type="transmembrane region" description="Helical" evidence="7">
    <location>
        <begin position="168"/>
        <end position="191"/>
    </location>
</feature>
<dbReference type="PANTHER" id="PTHR33048">
    <property type="entry name" value="PTH11-LIKE INTEGRAL MEMBRANE PROTEIN (AFU_ORTHOLOGUE AFUA_5G11245)"/>
    <property type="match status" value="1"/>
</dbReference>
<accession>A0ABR1YNU0</accession>
<feature type="region of interest" description="Disordered" evidence="6">
    <location>
        <begin position="282"/>
        <end position="346"/>
    </location>
</feature>
<feature type="transmembrane region" description="Helical" evidence="7">
    <location>
        <begin position="121"/>
        <end position="142"/>
    </location>
</feature>
<feature type="transmembrane region" description="Helical" evidence="7">
    <location>
        <begin position="39"/>
        <end position="60"/>
    </location>
</feature>
<name>A0ABR1YNU0_9PEZI</name>
<organism evidence="9 10">
    <name type="scientific">Phyllosticta capitalensis</name>
    <dbReference type="NCBI Taxonomy" id="121624"/>
    <lineage>
        <taxon>Eukaryota</taxon>
        <taxon>Fungi</taxon>
        <taxon>Dikarya</taxon>
        <taxon>Ascomycota</taxon>
        <taxon>Pezizomycotina</taxon>
        <taxon>Dothideomycetes</taxon>
        <taxon>Dothideomycetes incertae sedis</taxon>
        <taxon>Botryosphaeriales</taxon>
        <taxon>Phyllostictaceae</taxon>
        <taxon>Phyllosticta</taxon>
    </lineage>
</organism>
<dbReference type="Pfam" id="PF20684">
    <property type="entry name" value="Fung_rhodopsin"/>
    <property type="match status" value="1"/>
</dbReference>
<protein>
    <recommendedName>
        <fullName evidence="8">Rhodopsin domain-containing protein</fullName>
    </recommendedName>
</protein>
<evidence type="ECO:0000256" key="4">
    <source>
        <dbReference type="ARBA" id="ARBA00023136"/>
    </source>
</evidence>
<feature type="transmembrane region" description="Helical" evidence="7">
    <location>
        <begin position="203"/>
        <end position="227"/>
    </location>
</feature>
<keyword evidence="2 7" id="KW-0812">Transmembrane</keyword>
<sequence>MWDLQVTALITSFLLSSISTIFVLMRLYCNVAVIRRAGLADAMISIALILTWGITIANVFQIRFGAGAPFTRAEETLAFLLGTLKSWYAYQILYQVDLLFIKLSILFFYRTISEHRWFRRSVYAAMAIVGAIALSFILTNAFQCPSPSDAFTMDVFIPGKCLDRETMWIAQAAINIATDLIIVMLPMPLLYNLQITKARRITLMAIFSVGLVALVSSILRLVNVVIWTRSDDQAESGGRIILFTNIEVNGGIMCASFPAIKALCTTAMAKAKNRIASSSFADTLRGSGNSRSKSAKASRLSSKVNNPEPGNSMSLQTLKSAKSQARRISQTITNSTRSRTEQDPNASDECLFIDETGQSRVECYREETEPDWQQSGMTSPPRAFLKGNGIVKSMSVNQTTSEASVPTQQYYRQHFLR</sequence>
<feature type="compositionally biased region" description="Polar residues" evidence="6">
    <location>
        <begin position="304"/>
        <end position="337"/>
    </location>
</feature>
<evidence type="ECO:0000256" key="5">
    <source>
        <dbReference type="ARBA" id="ARBA00038359"/>
    </source>
</evidence>
<keyword evidence="3 7" id="KW-1133">Transmembrane helix</keyword>
<dbReference type="InterPro" id="IPR049326">
    <property type="entry name" value="Rhodopsin_dom_fungi"/>
</dbReference>
<keyword evidence="10" id="KW-1185">Reference proteome</keyword>